<dbReference type="Proteomes" id="UP000241868">
    <property type="component" value="Unassembled WGS sequence"/>
</dbReference>
<comment type="caution">
    <text evidence="1">The sequence shown here is derived from an EMBL/GenBank/DDBJ whole genome shotgun (WGS) entry which is preliminary data.</text>
</comment>
<dbReference type="OrthoDB" id="9790035at2"/>
<gene>
    <name evidence="1" type="ORF">C7N83_11195</name>
</gene>
<reference evidence="1 2" key="1">
    <citation type="submission" date="2018-03" db="EMBL/GenBank/DDBJ databases">
        <title>Neisseria weixii sp. nov., isolated from the intestinal contents of Tibetan Plateau pika (Ochotona curzoniae) in Yushu, Qinghai Province, China.</title>
        <authorList>
            <person name="Gui Z."/>
        </authorList>
    </citation>
    <scope>NUCLEOTIDE SEQUENCE [LARGE SCALE GENOMIC DNA]</scope>
    <source>
        <strain evidence="1 2">ATCC 51483</strain>
    </source>
</reference>
<proteinExistence type="predicted"/>
<accession>A0A2P7TY19</accession>
<protein>
    <submittedName>
        <fullName evidence="1">Uncharacterized protein</fullName>
    </submittedName>
</protein>
<name>A0A2P7TY19_9NEIS</name>
<keyword evidence="2" id="KW-1185">Reference proteome</keyword>
<organism evidence="1 2">
    <name type="scientific">Neisseria iguanae</name>
    <dbReference type="NCBI Taxonomy" id="90242"/>
    <lineage>
        <taxon>Bacteria</taxon>
        <taxon>Pseudomonadati</taxon>
        <taxon>Pseudomonadota</taxon>
        <taxon>Betaproteobacteria</taxon>
        <taxon>Neisseriales</taxon>
        <taxon>Neisseriaceae</taxon>
        <taxon>Neisseria</taxon>
    </lineage>
</organism>
<dbReference type="EMBL" id="PXYY01000089">
    <property type="protein sequence ID" value="PSJ79595.1"/>
    <property type="molecule type" value="Genomic_DNA"/>
</dbReference>
<sequence>MDEVAVSWAQLDGFDGADVIFPDGYAAVFAPLAAQLDIRLNTINSRQQVSALLLIKICYKPITWW</sequence>
<evidence type="ECO:0000313" key="1">
    <source>
        <dbReference type="EMBL" id="PSJ79595.1"/>
    </source>
</evidence>
<dbReference type="AlphaFoldDB" id="A0A2P7TY19"/>
<dbReference type="RefSeq" id="WP_106742733.1">
    <property type="nucleotide sequence ID" value="NZ_PXYY01000089.1"/>
</dbReference>
<evidence type="ECO:0000313" key="2">
    <source>
        <dbReference type="Proteomes" id="UP000241868"/>
    </source>
</evidence>